<gene>
    <name evidence="1" type="ORF">bsdE14_28530</name>
</gene>
<organism evidence="1 2">
    <name type="scientific">Clostridium omnivorum</name>
    <dbReference type="NCBI Taxonomy" id="1604902"/>
    <lineage>
        <taxon>Bacteria</taxon>
        <taxon>Bacillati</taxon>
        <taxon>Bacillota</taxon>
        <taxon>Clostridia</taxon>
        <taxon>Eubacteriales</taxon>
        <taxon>Clostridiaceae</taxon>
        <taxon>Clostridium</taxon>
    </lineage>
</organism>
<accession>A0ABQ5N862</accession>
<protein>
    <submittedName>
        <fullName evidence="1">Uncharacterized protein</fullName>
    </submittedName>
</protein>
<evidence type="ECO:0000313" key="2">
    <source>
        <dbReference type="Proteomes" id="UP001208567"/>
    </source>
</evidence>
<dbReference type="RefSeq" id="WP_264850741.1">
    <property type="nucleotide sequence ID" value="NZ_BRXR01000001.1"/>
</dbReference>
<name>A0ABQ5N862_9CLOT</name>
<dbReference type="EMBL" id="BRXR01000001">
    <property type="protein sequence ID" value="GLC31443.1"/>
    <property type="molecule type" value="Genomic_DNA"/>
</dbReference>
<reference evidence="1 2" key="1">
    <citation type="journal article" date="2024" name="Int. J. Syst. Evol. Microbiol.">
        <title>Clostridium omnivorum sp. nov., isolated from anoxic soil under the treatment of reductive soil disinfestation.</title>
        <authorList>
            <person name="Ueki A."/>
            <person name="Tonouchi A."/>
            <person name="Kaku N."/>
            <person name="Honma S."/>
            <person name="Ueki K."/>
        </authorList>
    </citation>
    <scope>NUCLEOTIDE SEQUENCE [LARGE SCALE GENOMIC DNA]</scope>
    <source>
        <strain evidence="1 2">E14</strain>
    </source>
</reference>
<keyword evidence="2" id="KW-1185">Reference proteome</keyword>
<comment type="caution">
    <text evidence="1">The sequence shown here is derived from an EMBL/GenBank/DDBJ whole genome shotgun (WGS) entry which is preliminary data.</text>
</comment>
<evidence type="ECO:0000313" key="1">
    <source>
        <dbReference type="EMBL" id="GLC31443.1"/>
    </source>
</evidence>
<proteinExistence type="predicted"/>
<dbReference type="Proteomes" id="UP001208567">
    <property type="component" value="Unassembled WGS sequence"/>
</dbReference>
<sequence length="54" mass="6026">MKYKDKTINNQENEVVKQLNHTLAYGIDGLGIAPVPEKSIGNEDIEADKNNARQ</sequence>